<dbReference type="Pfam" id="PF20153">
    <property type="entry name" value="DUF6535"/>
    <property type="match status" value="1"/>
</dbReference>
<dbReference type="EMBL" id="JARKIE010000039">
    <property type="protein sequence ID" value="KAJ7695044.1"/>
    <property type="molecule type" value="Genomic_DNA"/>
</dbReference>
<feature type="domain" description="DUF6535" evidence="3">
    <location>
        <begin position="63"/>
        <end position="235"/>
    </location>
</feature>
<keyword evidence="2" id="KW-0472">Membrane</keyword>
<evidence type="ECO:0000256" key="1">
    <source>
        <dbReference type="SAM" id="MobiDB-lite"/>
    </source>
</evidence>
<keyword evidence="2" id="KW-0812">Transmembrane</keyword>
<feature type="transmembrane region" description="Helical" evidence="2">
    <location>
        <begin position="218"/>
        <end position="238"/>
    </location>
</feature>
<accession>A0AAD7DN09</accession>
<gene>
    <name evidence="4" type="ORF">B0H17DRAFT_1198753</name>
</gene>
<organism evidence="4 5">
    <name type="scientific">Mycena rosella</name>
    <name type="common">Pink bonnet</name>
    <name type="synonym">Agaricus rosellus</name>
    <dbReference type="NCBI Taxonomy" id="1033263"/>
    <lineage>
        <taxon>Eukaryota</taxon>
        <taxon>Fungi</taxon>
        <taxon>Dikarya</taxon>
        <taxon>Basidiomycota</taxon>
        <taxon>Agaricomycotina</taxon>
        <taxon>Agaricomycetes</taxon>
        <taxon>Agaricomycetidae</taxon>
        <taxon>Agaricales</taxon>
        <taxon>Marasmiineae</taxon>
        <taxon>Mycenaceae</taxon>
        <taxon>Mycena</taxon>
    </lineage>
</organism>
<proteinExistence type="predicted"/>
<name>A0AAD7DN09_MYCRO</name>
<evidence type="ECO:0000313" key="5">
    <source>
        <dbReference type="Proteomes" id="UP001221757"/>
    </source>
</evidence>
<protein>
    <recommendedName>
        <fullName evidence="3">DUF6535 domain-containing protein</fullName>
    </recommendedName>
</protein>
<dbReference type="AlphaFoldDB" id="A0AAD7DN09"/>
<dbReference type="InterPro" id="IPR045338">
    <property type="entry name" value="DUF6535"/>
</dbReference>
<keyword evidence="2" id="KW-1133">Transmembrane helix</keyword>
<dbReference type="Proteomes" id="UP001221757">
    <property type="component" value="Unassembled WGS sequence"/>
</dbReference>
<feature type="region of interest" description="Disordered" evidence="1">
    <location>
        <begin position="641"/>
        <end position="679"/>
    </location>
</feature>
<feature type="compositionally biased region" description="Basic and acidic residues" evidence="1">
    <location>
        <begin position="656"/>
        <end position="669"/>
    </location>
</feature>
<sequence length="679" mass="73842">MATTDIPADLNNAAGMGRLISLMEEYLNVVHRIDQRQAAADVSAQPFPQVPQTSSSVWDALLRSRIAETIQPQVERWRSGLDALLVFLGLFCGIVASFLVSSLTGLQPDEVARTNELLANLTEIVIQLSAGANISTLKVSAPAPFQPDPLDIRLNSYWSISLTLSLSIAALAVACRGFLNMATLSRHTKAVDKLMDINARWKRAEKLLGPTLEIIPQFLVIPVILFVVGLLDSIFTSIHDLEPSLARVPIDIASGLSCFCIAGVVALLACALVDASFRPGSSPFQSTLAHLICKAFGIVDKYGMDMISTYHETVQATHADETLDKASTALGGIIRAKSYWSWGNDLQNTLVHLLSPEASRRCNRTAAHVIVELGDFFKFATRSDAQSLLSGLAEAAYRSAINRPIGTLWTATYIKACAVIVGAFHEDHPPVVCIIGSDYADRPMPKRIESMDLLLLDILFDHLDHVSPEGRPMPPSVELFKPDFIAARNVLAFLADLDFSNFSNSKASVIISLLMAAKTPAMVLSPAREIVEGRLLMSNWVGFLVVKAVLNLPEQAADWENVCLLEDLCSTCITITKADLSATRGDIQYYSPTYLADYRRQIPAIVNAALARLPRTGTASAALRKLMTDLREFFPNLSRQRPELFQPPIGHGGEGGQKKQDAGGGDPRDSNGAQEDSSH</sequence>
<comment type="caution">
    <text evidence="4">The sequence shown here is derived from an EMBL/GenBank/DDBJ whole genome shotgun (WGS) entry which is preliminary data.</text>
</comment>
<evidence type="ECO:0000259" key="3">
    <source>
        <dbReference type="Pfam" id="PF20153"/>
    </source>
</evidence>
<feature type="transmembrane region" description="Helical" evidence="2">
    <location>
        <begin position="83"/>
        <end position="103"/>
    </location>
</feature>
<evidence type="ECO:0000256" key="2">
    <source>
        <dbReference type="SAM" id="Phobius"/>
    </source>
</evidence>
<feature type="transmembrane region" description="Helical" evidence="2">
    <location>
        <begin position="157"/>
        <end position="179"/>
    </location>
</feature>
<reference evidence="4" key="1">
    <citation type="submission" date="2023-03" db="EMBL/GenBank/DDBJ databases">
        <title>Massive genome expansion in bonnet fungi (Mycena s.s.) driven by repeated elements and novel gene families across ecological guilds.</title>
        <authorList>
            <consortium name="Lawrence Berkeley National Laboratory"/>
            <person name="Harder C.B."/>
            <person name="Miyauchi S."/>
            <person name="Viragh M."/>
            <person name="Kuo A."/>
            <person name="Thoen E."/>
            <person name="Andreopoulos B."/>
            <person name="Lu D."/>
            <person name="Skrede I."/>
            <person name="Drula E."/>
            <person name="Henrissat B."/>
            <person name="Morin E."/>
            <person name="Kohler A."/>
            <person name="Barry K."/>
            <person name="LaButti K."/>
            <person name="Morin E."/>
            <person name="Salamov A."/>
            <person name="Lipzen A."/>
            <person name="Mereny Z."/>
            <person name="Hegedus B."/>
            <person name="Baldrian P."/>
            <person name="Stursova M."/>
            <person name="Weitz H."/>
            <person name="Taylor A."/>
            <person name="Grigoriev I.V."/>
            <person name="Nagy L.G."/>
            <person name="Martin F."/>
            <person name="Kauserud H."/>
        </authorList>
    </citation>
    <scope>NUCLEOTIDE SEQUENCE</scope>
    <source>
        <strain evidence="4">CBHHK067</strain>
    </source>
</reference>
<keyword evidence="5" id="KW-1185">Reference proteome</keyword>
<evidence type="ECO:0000313" key="4">
    <source>
        <dbReference type="EMBL" id="KAJ7695044.1"/>
    </source>
</evidence>